<sequence length="252" mass="27348">MNMAIKVFRCLLCSVVLAGAARTSAESELEGGGPKSNHSALVQIGGSSDGCSDNPMCKLQSWSDWKDEAKNQNIGSNLWMCSEDSSIGHEFVLLGRPEAWSCTDDSQNCYSPTFNGKYKASCGDSLGWRGGRQSSSTSGSTGSGGVTCDEFASKETRCYQWTSVDPTCSRTIADQVATHFHNHRSYSIWAMCGTGTESSRLQQGCDGWYASSSNTGPAWLQAQEGKIALCWDLTKAFKALYCYYTRTSEHSC</sequence>
<keyword evidence="3" id="KW-1185">Reference proteome</keyword>
<gene>
    <name evidence="2" type="ORF">PCOR1329_LOCUS75786</name>
</gene>
<comment type="caution">
    <text evidence="2">The sequence shown here is derived from an EMBL/GenBank/DDBJ whole genome shotgun (WGS) entry which is preliminary data.</text>
</comment>
<evidence type="ECO:0000256" key="1">
    <source>
        <dbReference type="SAM" id="SignalP"/>
    </source>
</evidence>
<name>A0ABN9XDH4_9DINO</name>
<organism evidence="2 3">
    <name type="scientific">Prorocentrum cordatum</name>
    <dbReference type="NCBI Taxonomy" id="2364126"/>
    <lineage>
        <taxon>Eukaryota</taxon>
        <taxon>Sar</taxon>
        <taxon>Alveolata</taxon>
        <taxon>Dinophyceae</taxon>
        <taxon>Prorocentrales</taxon>
        <taxon>Prorocentraceae</taxon>
        <taxon>Prorocentrum</taxon>
    </lineage>
</organism>
<dbReference type="EMBL" id="CAUYUJ010020370">
    <property type="protein sequence ID" value="CAK0897665.1"/>
    <property type="molecule type" value="Genomic_DNA"/>
</dbReference>
<feature type="chain" id="PRO_5045942161" evidence="1">
    <location>
        <begin position="26"/>
        <end position="252"/>
    </location>
</feature>
<feature type="signal peptide" evidence="1">
    <location>
        <begin position="1"/>
        <end position="25"/>
    </location>
</feature>
<keyword evidence="1" id="KW-0732">Signal</keyword>
<dbReference type="Proteomes" id="UP001189429">
    <property type="component" value="Unassembled WGS sequence"/>
</dbReference>
<evidence type="ECO:0000313" key="2">
    <source>
        <dbReference type="EMBL" id="CAK0897665.1"/>
    </source>
</evidence>
<protein>
    <submittedName>
        <fullName evidence="2">Uncharacterized protein</fullName>
    </submittedName>
</protein>
<accession>A0ABN9XDH4</accession>
<evidence type="ECO:0000313" key="3">
    <source>
        <dbReference type="Proteomes" id="UP001189429"/>
    </source>
</evidence>
<reference evidence="2" key="1">
    <citation type="submission" date="2023-10" db="EMBL/GenBank/DDBJ databases">
        <authorList>
            <person name="Chen Y."/>
            <person name="Shah S."/>
            <person name="Dougan E. K."/>
            <person name="Thang M."/>
            <person name="Chan C."/>
        </authorList>
    </citation>
    <scope>NUCLEOTIDE SEQUENCE [LARGE SCALE GENOMIC DNA]</scope>
</reference>
<proteinExistence type="predicted"/>